<dbReference type="Proteomes" id="UP001189429">
    <property type="component" value="Unassembled WGS sequence"/>
</dbReference>
<evidence type="ECO:0008006" key="6">
    <source>
        <dbReference type="Google" id="ProtNLM"/>
    </source>
</evidence>
<sequence>MAFVQASTILVTAVLETASVMWMELAMFGVAALVYVLCVGGQPKASKSSDLKAKVGSEDIPSRRTERDRKDHMSNADHHDVLRKWQQATSSPEGSPQLDMVQVVDSMRKLGKSTAEIVSELRSALDSCPGLLSGVAALPAALLRDDAAELLGATIKLLEQRGQRVDSGIYAGLMGALLRRRDYMGATEAAATLTPEAMTPKIRGVLATAAVYRERLDEALGQLRQIPEPAGGARPPLAPGSVASLLALAAREGRVQTATQELQRLGARMDTRHFDDLVTSERCQRSPATVKELFAAAADLQVQKGQTAFQALAAALGNSADSSGLRALVEDLEAEAARGSVGTPVGEPLAMKLLDACKATREGELATRVAHLHREACAGAPGARVLSAVCGALVACQCGEAACDFYETAMLPRSLWPDAGTCRALSKAAAQDGREPLAKRLMEHAESAPPPARGGGAGGGGSELQRAAALIKGHGRDRDLAAASAVFQRLQTSGLALTPLIYNCYLDACVQCGDLDTALSHFEEMKRLKFMDVVGYNTMLKAHLTSGRTEEARALMAEMSAQGLQANKVTYNDGLHAKVIAKDRKGIWSLVAEMRGAGVKANSVTCSILLKSLTEYSSEAEVKRVTDLIEEIEESIDEVLFSSVIEACLRIKQLALLTNIMRRHRQKGGFVNLTAPTYGSMIKAYGQAGDVARVRELWQEMEERGVKPTSITLGCMTEALVVNGEAEEAFQLLHQQLDTEERKASINTVIYSTVLKGFAVAKNINKVFAVYKEMRQSGYACNTITYNTMLDACAKCCAMSRAPSLLEDMKGSCVEPDIITYSTIVKGYCLEGDVDRAFHVLEDMKSDGKFAADEIMYNSILDGCAKQHRVDDALRILEEMKTAGVGPSNYTLSILVKLLGHARRLPQAFRLVEDLSKQHGFRPNVQVYTCLVQACVLNRRLEKALALHDEMVADSGCRVDEKFYAVLARGCLQMQQPMKAAEVVRAAYRLEGHSLASPARKNAPTVGVEARTLEEVAGRLQEGGAEEREAFERLSADLWDKCGVQLTGRGGGGRRGGGGGGGAGRRPGGGRRQ</sequence>
<keyword evidence="1" id="KW-0677">Repeat</keyword>
<feature type="compositionally biased region" description="Gly residues" evidence="3">
    <location>
        <begin position="1048"/>
        <end position="1067"/>
    </location>
</feature>
<dbReference type="Gene3D" id="1.25.40.10">
    <property type="entry name" value="Tetratricopeptide repeat domain"/>
    <property type="match status" value="5"/>
</dbReference>
<evidence type="ECO:0000256" key="3">
    <source>
        <dbReference type="SAM" id="MobiDB-lite"/>
    </source>
</evidence>
<feature type="repeat" description="PPR" evidence="2">
    <location>
        <begin position="674"/>
        <end position="708"/>
    </location>
</feature>
<evidence type="ECO:0000256" key="2">
    <source>
        <dbReference type="PROSITE-ProRule" id="PRU00708"/>
    </source>
</evidence>
<protein>
    <recommendedName>
        <fullName evidence="6">Pentacotripeptide-repeat region of PRORP domain-containing protein</fullName>
    </recommendedName>
</protein>
<feature type="repeat" description="PPR" evidence="2">
    <location>
        <begin position="817"/>
        <end position="851"/>
    </location>
</feature>
<proteinExistence type="predicted"/>
<feature type="repeat" description="PPR" evidence="2">
    <location>
        <begin position="924"/>
        <end position="954"/>
    </location>
</feature>
<gene>
    <name evidence="4" type="ORF">PCOR1329_LOCUS1259</name>
</gene>
<feature type="compositionally biased region" description="Basic and acidic residues" evidence="3">
    <location>
        <begin position="47"/>
        <end position="83"/>
    </location>
</feature>
<feature type="region of interest" description="Disordered" evidence="3">
    <location>
        <begin position="43"/>
        <end position="97"/>
    </location>
</feature>
<feature type="repeat" description="PPR" evidence="2">
    <location>
        <begin position="532"/>
        <end position="566"/>
    </location>
</feature>
<dbReference type="EMBL" id="CAUYUJ010000303">
    <property type="protein sequence ID" value="CAK0789790.1"/>
    <property type="molecule type" value="Genomic_DNA"/>
</dbReference>
<evidence type="ECO:0000256" key="1">
    <source>
        <dbReference type="ARBA" id="ARBA00022737"/>
    </source>
</evidence>
<dbReference type="Pfam" id="PF01535">
    <property type="entry name" value="PPR"/>
    <property type="match status" value="3"/>
</dbReference>
<name>A0ABN9PF45_9DINO</name>
<comment type="caution">
    <text evidence="4">The sequence shown here is derived from an EMBL/GenBank/DDBJ whole genome shotgun (WGS) entry which is preliminary data.</text>
</comment>
<dbReference type="Pfam" id="PF13041">
    <property type="entry name" value="PPR_2"/>
    <property type="match status" value="4"/>
</dbReference>
<feature type="region of interest" description="Disordered" evidence="3">
    <location>
        <begin position="1046"/>
        <end position="1073"/>
    </location>
</feature>
<dbReference type="InterPro" id="IPR002885">
    <property type="entry name" value="PPR_rpt"/>
</dbReference>
<evidence type="ECO:0000313" key="4">
    <source>
        <dbReference type="EMBL" id="CAK0789790.1"/>
    </source>
</evidence>
<organism evidence="4 5">
    <name type="scientific">Prorocentrum cordatum</name>
    <dbReference type="NCBI Taxonomy" id="2364126"/>
    <lineage>
        <taxon>Eukaryota</taxon>
        <taxon>Sar</taxon>
        <taxon>Alveolata</taxon>
        <taxon>Dinophyceae</taxon>
        <taxon>Prorocentrales</taxon>
        <taxon>Prorocentraceae</taxon>
        <taxon>Prorocentrum</taxon>
    </lineage>
</organism>
<dbReference type="NCBIfam" id="TIGR00756">
    <property type="entry name" value="PPR"/>
    <property type="match status" value="7"/>
</dbReference>
<dbReference type="InterPro" id="IPR011990">
    <property type="entry name" value="TPR-like_helical_dom_sf"/>
</dbReference>
<dbReference type="PROSITE" id="PS51375">
    <property type="entry name" value="PPR"/>
    <property type="match status" value="8"/>
</dbReference>
<reference evidence="4" key="1">
    <citation type="submission" date="2023-10" db="EMBL/GenBank/DDBJ databases">
        <authorList>
            <person name="Chen Y."/>
            <person name="Shah S."/>
            <person name="Dougan E. K."/>
            <person name="Thang M."/>
            <person name="Chan C."/>
        </authorList>
    </citation>
    <scope>NUCLEOTIDE SEQUENCE [LARGE SCALE GENOMIC DNA]</scope>
</reference>
<feature type="repeat" description="PPR" evidence="2">
    <location>
        <begin position="782"/>
        <end position="816"/>
    </location>
</feature>
<accession>A0ABN9PF45</accession>
<feature type="repeat" description="PPR" evidence="2">
    <location>
        <begin position="498"/>
        <end position="528"/>
    </location>
</feature>
<dbReference type="PANTHER" id="PTHR47941">
    <property type="entry name" value="PENTATRICOPEPTIDE REPEAT-CONTAINING PROTEIN 3, MITOCHONDRIAL"/>
    <property type="match status" value="1"/>
</dbReference>
<keyword evidence="5" id="KW-1185">Reference proteome</keyword>
<evidence type="ECO:0000313" key="5">
    <source>
        <dbReference type="Proteomes" id="UP001189429"/>
    </source>
</evidence>
<feature type="repeat" description="PPR" evidence="2">
    <location>
        <begin position="853"/>
        <end position="887"/>
    </location>
</feature>
<feature type="repeat" description="PPR" evidence="2">
    <location>
        <begin position="747"/>
        <end position="781"/>
    </location>
</feature>